<keyword evidence="7 8" id="KW-0496">Mitochondrion</keyword>
<evidence type="ECO:0000256" key="8">
    <source>
        <dbReference type="RuleBase" id="RU366063"/>
    </source>
</evidence>
<dbReference type="UniPathway" id="UPA00232"/>
<evidence type="ECO:0000256" key="4">
    <source>
        <dbReference type="ARBA" id="ARBA00022688"/>
    </source>
</evidence>
<dbReference type="InterPro" id="IPR012762">
    <property type="entry name" value="Ubiq_biosynth_COQ9"/>
</dbReference>
<comment type="subcellular location">
    <subcellularLocation>
        <location evidence="1 8">Mitochondrion</location>
    </subcellularLocation>
</comment>
<protein>
    <recommendedName>
        <fullName evidence="8">Ubiquinone biosynthesis protein</fullName>
    </recommendedName>
</protein>
<sequence>MATRAPNLSSHLLYRSILSKPPTAAGFPKILHQHHLSSPYYSSAFPTEPPYPPTESEILSAALSRVLDHGFTSRALSLGATDAGYLEVSANLFPRREFEIVLYHLVRERMRLGERVQFAEEGGGRTVGARRLGVGEKIQSLVMGRLRANVEVGVQGRWGEAIALMAVPSNVPPSLQELARLADEIWYLSGDTSVDGSWYTKRASLASVYAASEVFMTQDQSTDYKDTEQFVEDRLRDVQTVGSWIGNTVEWVGYTGWAGVNLLRSKGFRI</sequence>
<dbReference type="PANTHER" id="PTHR21427:SF19">
    <property type="entry name" value="UBIQUINONE BIOSYNTHESIS PROTEIN COQ9, MITOCHONDRIAL"/>
    <property type="match status" value="1"/>
</dbReference>
<evidence type="ECO:0000256" key="6">
    <source>
        <dbReference type="ARBA" id="ARBA00023121"/>
    </source>
</evidence>
<keyword evidence="10" id="KW-0830">Ubiquinone</keyword>
<feature type="domain" description="COQ9 C-terminal" evidence="9">
    <location>
        <begin position="171"/>
        <end position="242"/>
    </location>
</feature>
<dbReference type="GO" id="GO:0006744">
    <property type="term" value="P:ubiquinone biosynthetic process"/>
    <property type="evidence" value="ECO:0007669"/>
    <property type="project" value="UniProtKB-UniRule"/>
</dbReference>
<dbReference type="EMBL" id="ML991870">
    <property type="protein sequence ID" value="KAF2229257.1"/>
    <property type="molecule type" value="Genomic_DNA"/>
</dbReference>
<dbReference type="Pfam" id="PF08511">
    <property type="entry name" value="COQ9"/>
    <property type="match status" value="1"/>
</dbReference>
<dbReference type="AlphaFoldDB" id="A0A6A6GUA3"/>
<evidence type="ECO:0000256" key="1">
    <source>
        <dbReference type="ARBA" id="ARBA00004173"/>
    </source>
</evidence>
<dbReference type="InterPro" id="IPR013718">
    <property type="entry name" value="COQ9_C"/>
</dbReference>
<keyword evidence="6 8" id="KW-0446">Lipid-binding</keyword>
<evidence type="ECO:0000256" key="3">
    <source>
        <dbReference type="ARBA" id="ARBA00010766"/>
    </source>
</evidence>
<organism evidence="10 11">
    <name type="scientific">Viridothelium virens</name>
    <name type="common">Speckled blister lichen</name>
    <name type="synonym">Trypethelium virens</name>
    <dbReference type="NCBI Taxonomy" id="1048519"/>
    <lineage>
        <taxon>Eukaryota</taxon>
        <taxon>Fungi</taxon>
        <taxon>Dikarya</taxon>
        <taxon>Ascomycota</taxon>
        <taxon>Pezizomycotina</taxon>
        <taxon>Dothideomycetes</taxon>
        <taxon>Dothideomycetes incertae sedis</taxon>
        <taxon>Trypetheliales</taxon>
        <taxon>Trypetheliaceae</taxon>
        <taxon>Viridothelium</taxon>
    </lineage>
</organism>
<proteinExistence type="inferred from homology"/>
<evidence type="ECO:0000259" key="9">
    <source>
        <dbReference type="Pfam" id="PF08511"/>
    </source>
</evidence>
<evidence type="ECO:0000256" key="2">
    <source>
        <dbReference type="ARBA" id="ARBA00004749"/>
    </source>
</evidence>
<evidence type="ECO:0000256" key="5">
    <source>
        <dbReference type="ARBA" id="ARBA00022946"/>
    </source>
</evidence>
<comment type="function">
    <text evidence="8">Membrane-associated protein that warps the membrane surface to access and bind aromatic isoprenes with high specificity, including ubiquinone (CoQ) isoprene intermediates and presents them directly to Coq7, therefore facilitating the Coq7-mediated hydroxylase step. Participates in the biosynthesis of coenzyme Q, also named ubiquinone, an essential lipid-soluble electron transporter for aerobic cellular respiration.</text>
</comment>
<reference evidence="10" key="1">
    <citation type="journal article" date="2020" name="Stud. Mycol.">
        <title>101 Dothideomycetes genomes: a test case for predicting lifestyles and emergence of pathogens.</title>
        <authorList>
            <person name="Haridas S."/>
            <person name="Albert R."/>
            <person name="Binder M."/>
            <person name="Bloem J."/>
            <person name="Labutti K."/>
            <person name="Salamov A."/>
            <person name="Andreopoulos B."/>
            <person name="Baker S."/>
            <person name="Barry K."/>
            <person name="Bills G."/>
            <person name="Bluhm B."/>
            <person name="Cannon C."/>
            <person name="Castanera R."/>
            <person name="Culley D."/>
            <person name="Daum C."/>
            <person name="Ezra D."/>
            <person name="Gonzalez J."/>
            <person name="Henrissat B."/>
            <person name="Kuo A."/>
            <person name="Liang C."/>
            <person name="Lipzen A."/>
            <person name="Lutzoni F."/>
            <person name="Magnuson J."/>
            <person name="Mondo S."/>
            <person name="Nolan M."/>
            <person name="Ohm R."/>
            <person name="Pangilinan J."/>
            <person name="Park H.-J."/>
            <person name="Ramirez L."/>
            <person name="Alfaro M."/>
            <person name="Sun H."/>
            <person name="Tritt A."/>
            <person name="Yoshinaga Y."/>
            <person name="Zwiers L.-H."/>
            <person name="Turgeon B."/>
            <person name="Goodwin S."/>
            <person name="Spatafora J."/>
            <person name="Crous P."/>
            <person name="Grigoriev I."/>
        </authorList>
    </citation>
    <scope>NUCLEOTIDE SEQUENCE</scope>
    <source>
        <strain evidence="10">Tuck. ex Michener</strain>
    </source>
</reference>
<keyword evidence="11" id="KW-1185">Reference proteome</keyword>
<dbReference type="Gene3D" id="1.10.357.10">
    <property type="entry name" value="Tetracycline Repressor, domain 2"/>
    <property type="match status" value="1"/>
</dbReference>
<dbReference type="Proteomes" id="UP000800092">
    <property type="component" value="Unassembled WGS sequence"/>
</dbReference>
<comment type="pathway">
    <text evidence="2 8">Cofactor biosynthesis; ubiquinone biosynthesis.</text>
</comment>
<dbReference type="GO" id="GO:0005743">
    <property type="term" value="C:mitochondrial inner membrane"/>
    <property type="evidence" value="ECO:0007669"/>
    <property type="project" value="TreeGrafter"/>
</dbReference>
<dbReference type="FunFam" id="1.10.357.10:FF:000004">
    <property type="entry name" value="Ubiquinone biosynthesis protein COQ9, mitochondrial"/>
    <property type="match status" value="1"/>
</dbReference>
<evidence type="ECO:0000313" key="10">
    <source>
        <dbReference type="EMBL" id="KAF2229257.1"/>
    </source>
</evidence>
<evidence type="ECO:0000313" key="11">
    <source>
        <dbReference type="Proteomes" id="UP000800092"/>
    </source>
</evidence>
<dbReference type="GO" id="GO:0008289">
    <property type="term" value="F:lipid binding"/>
    <property type="evidence" value="ECO:0007669"/>
    <property type="project" value="UniProtKB-UniRule"/>
</dbReference>
<gene>
    <name evidence="10" type="ORF">EV356DRAFT_571292</name>
</gene>
<dbReference type="NCBIfam" id="TIGR02396">
    <property type="entry name" value="diverge_rpsU"/>
    <property type="match status" value="1"/>
</dbReference>
<comment type="similarity">
    <text evidence="3 8">Belongs to the COQ9 family.</text>
</comment>
<name>A0A6A6GUA3_VIRVR</name>
<accession>A0A6A6GUA3</accession>
<keyword evidence="4 8" id="KW-0831">Ubiquinone biosynthesis</keyword>
<dbReference type="PANTHER" id="PTHR21427">
    <property type="entry name" value="UBIQUINONE BIOSYNTHESIS PROTEIN COQ9, MITOCHONDRIAL"/>
    <property type="match status" value="1"/>
</dbReference>
<evidence type="ECO:0000256" key="7">
    <source>
        <dbReference type="ARBA" id="ARBA00023128"/>
    </source>
</evidence>
<dbReference type="OrthoDB" id="619536at2759"/>
<keyword evidence="5" id="KW-0809">Transit peptide</keyword>